<organism evidence="1 2">
    <name type="scientific">Lactiplantibacillus pentosus</name>
    <name type="common">Lactobacillus pentosus</name>
    <dbReference type="NCBI Taxonomy" id="1589"/>
    <lineage>
        <taxon>Bacteria</taxon>
        <taxon>Bacillati</taxon>
        <taxon>Bacillota</taxon>
        <taxon>Bacilli</taxon>
        <taxon>Lactobacillales</taxon>
        <taxon>Lactobacillaceae</taxon>
        <taxon>Lactiplantibacillus</taxon>
    </lineage>
</organism>
<dbReference type="Proteomes" id="UP001263852">
    <property type="component" value="Unassembled WGS sequence"/>
</dbReference>
<protein>
    <submittedName>
        <fullName evidence="1">Uncharacterized protein</fullName>
    </submittedName>
</protein>
<evidence type="ECO:0000313" key="2">
    <source>
        <dbReference type="Proteomes" id="UP001263852"/>
    </source>
</evidence>
<proteinExistence type="predicted"/>
<dbReference type="AlphaFoldDB" id="A0AAW8WJ18"/>
<dbReference type="EMBL" id="JAVLAO010000003">
    <property type="protein sequence ID" value="MDT7040538.1"/>
    <property type="molecule type" value="Genomic_DNA"/>
</dbReference>
<gene>
    <name evidence="1" type="ORF">RI555_16615</name>
</gene>
<evidence type="ECO:0000313" key="1">
    <source>
        <dbReference type="EMBL" id="MDT7040538.1"/>
    </source>
</evidence>
<sequence length="77" mass="9170">MLTFLAFVFMIYALKYCLVIDKYWDDTVEGVKKTRQAMDKVAEEQAHTFNRMLDSNNDECFNRQLKQLHDLMLLFLG</sequence>
<name>A0AAW8WJ18_LACPE</name>
<comment type="caution">
    <text evidence="1">The sequence shown here is derived from an EMBL/GenBank/DDBJ whole genome shotgun (WGS) entry which is preliminary data.</text>
</comment>
<accession>A0AAW8WJ18</accession>
<reference evidence="1" key="1">
    <citation type="submission" date="2023-08" db="EMBL/GenBank/DDBJ databases">
        <authorList>
            <person name="Page C.A."/>
            <person name="Perez-Diaz I.M."/>
        </authorList>
    </citation>
    <scope>NUCLEOTIDE SEQUENCE</scope>
    <source>
        <strain evidence="1">1.8.9</strain>
    </source>
</reference>